<dbReference type="AlphaFoldDB" id="A0A3M0M7N1"/>
<comment type="caution">
    <text evidence="1">The sequence shown here is derived from an EMBL/GenBank/DDBJ whole genome shotgun (WGS) entry which is preliminary data.</text>
</comment>
<dbReference type="Proteomes" id="UP000273516">
    <property type="component" value="Unassembled WGS sequence"/>
</dbReference>
<keyword evidence="2" id="KW-1185">Reference proteome</keyword>
<sequence length="69" mass="7475">MSFAPHGERLIAGEWIGAEHCFPSVPVHCPAYDFSSGTVDPVNRTDAITGIKTRKTGLPETLPPEKQRG</sequence>
<gene>
    <name evidence="1" type="ORF">C9E81_15040</name>
</gene>
<protein>
    <submittedName>
        <fullName evidence="1">Uncharacterized protein</fullName>
    </submittedName>
</protein>
<name>A0A3M0M7N1_9RHOB</name>
<proteinExistence type="predicted"/>
<evidence type="ECO:0000313" key="2">
    <source>
        <dbReference type="Proteomes" id="UP000273516"/>
    </source>
</evidence>
<evidence type="ECO:0000313" key="1">
    <source>
        <dbReference type="EMBL" id="RMC33629.1"/>
    </source>
</evidence>
<dbReference type="EMBL" id="QOKZ01000006">
    <property type="protein sequence ID" value="RMC33629.1"/>
    <property type="molecule type" value="Genomic_DNA"/>
</dbReference>
<organism evidence="1 2">
    <name type="scientific">Paracoccus alkanivorans</name>
    <dbReference type="NCBI Taxonomy" id="2116655"/>
    <lineage>
        <taxon>Bacteria</taxon>
        <taxon>Pseudomonadati</taxon>
        <taxon>Pseudomonadota</taxon>
        <taxon>Alphaproteobacteria</taxon>
        <taxon>Rhodobacterales</taxon>
        <taxon>Paracoccaceae</taxon>
        <taxon>Paracoccus</taxon>
    </lineage>
</organism>
<dbReference type="RefSeq" id="WP_122113184.1">
    <property type="nucleotide sequence ID" value="NZ_QOKZ01000006.1"/>
</dbReference>
<accession>A0A3M0M7N1</accession>
<reference evidence="1 2" key="1">
    <citation type="submission" date="2018-07" db="EMBL/GenBank/DDBJ databases">
        <authorList>
            <person name="Zhang Y."/>
            <person name="Wang L."/>
            <person name="Ma S."/>
        </authorList>
    </citation>
    <scope>NUCLEOTIDE SEQUENCE [LARGE SCALE GENOMIC DNA]</scope>
    <source>
        <strain evidence="1 2">4-2</strain>
    </source>
</reference>
<dbReference type="OrthoDB" id="9770537at2"/>